<organism evidence="3 4">
    <name type="scientific">Actinomadura barringtoniae</name>
    <dbReference type="NCBI Taxonomy" id="1427535"/>
    <lineage>
        <taxon>Bacteria</taxon>
        <taxon>Bacillati</taxon>
        <taxon>Actinomycetota</taxon>
        <taxon>Actinomycetes</taxon>
        <taxon>Streptosporangiales</taxon>
        <taxon>Thermomonosporaceae</taxon>
        <taxon>Actinomadura</taxon>
    </lineage>
</organism>
<feature type="compositionally biased region" description="Basic and acidic residues" evidence="1">
    <location>
        <begin position="22"/>
        <end position="32"/>
    </location>
</feature>
<dbReference type="AlphaFoldDB" id="A0A939P912"/>
<keyword evidence="4" id="KW-1185">Reference proteome</keyword>
<feature type="transmembrane region" description="Helical" evidence="2">
    <location>
        <begin position="172"/>
        <end position="194"/>
    </location>
</feature>
<feature type="region of interest" description="Disordered" evidence="1">
    <location>
        <begin position="1"/>
        <end position="69"/>
    </location>
</feature>
<name>A0A939P912_9ACTN</name>
<dbReference type="EMBL" id="JAGEOJ010000001">
    <property type="protein sequence ID" value="MBO2445518.1"/>
    <property type="molecule type" value="Genomic_DNA"/>
</dbReference>
<evidence type="ECO:0000313" key="4">
    <source>
        <dbReference type="Proteomes" id="UP000669179"/>
    </source>
</evidence>
<evidence type="ECO:0000256" key="1">
    <source>
        <dbReference type="SAM" id="MobiDB-lite"/>
    </source>
</evidence>
<protein>
    <submittedName>
        <fullName evidence="3">Uncharacterized protein</fullName>
    </submittedName>
</protein>
<evidence type="ECO:0000313" key="3">
    <source>
        <dbReference type="EMBL" id="MBO2445518.1"/>
    </source>
</evidence>
<proteinExistence type="predicted"/>
<dbReference type="Proteomes" id="UP000669179">
    <property type="component" value="Unassembled WGS sequence"/>
</dbReference>
<evidence type="ECO:0000256" key="2">
    <source>
        <dbReference type="SAM" id="Phobius"/>
    </source>
</evidence>
<keyword evidence="2" id="KW-0472">Membrane</keyword>
<reference evidence="3" key="1">
    <citation type="submission" date="2021-03" db="EMBL/GenBank/DDBJ databases">
        <authorList>
            <person name="Kanchanasin P."/>
            <person name="Saeng-In P."/>
            <person name="Phongsopitanun W."/>
            <person name="Yuki M."/>
            <person name="Kudo T."/>
            <person name="Ohkuma M."/>
            <person name="Tanasupawat S."/>
        </authorList>
    </citation>
    <scope>NUCLEOTIDE SEQUENCE</scope>
    <source>
        <strain evidence="3">GKU 128</strain>
    </source>
</reference>
<accession>A0A939P912</accession>
<sequence length="359" mass="36050">MAESVAQPDMPDAPEDAAGLDDPGHAGLDDPGHGPWWMRAPSDPPASVSASGGYPIVSDDPSNTGGYPIVPDDLPDGMSGTGGFPVIHDEPVASGGYPIVSDESLASGGYPVVRQDAYASGANGGTGGYPIMSEGSLTSGGYPVLEPGPQTSGGYPVMPSDRPRKKRSTAGVFGAIFAVGVGLVIVAVAGYLILKPADGRTATPVQKKRVVGAAGVAGGLNRTTALPAATAAYPFVMAGVRAAGADEPGNAVAVYSAPLVGPQQLLFVGGVTDTGDPLEFLNKVKPSTALTANTEAPGKGGGQAVCGTFQVLSDVHVYCAWATKGSFGVIATNMPTPIPDIAGMAALMGKMRGDLDKRF</sequence>
<gene>
    <name evidence="3" type="ORF">J4573_00280</name>
</gene>
<comment type="caution">
    <text evidence="3">The sequence shown here is derived from an EMBL/GenBank/DDBJ whole genome shotgun (WGS) entry which is preliminary data.</text>
</comment>
<keyword evidence="2" id="KW-1133">Transmembrane helix</keyword>
<dbReference type="RefSeq" id="WP_208253140.1">
    <property type="nucleotide sequence ID" value="NZ_JAGEOJ010000001.1"/>
</dbReference>
<feature type="region of interest" description="Disordered" evidence="1">
    <location>
        <begin position="140"/>
        <end position="164"/>
    </location>
</feature>
<keyword evidence="2" id="KW-0812">Transmembrane</keyword>